<feature type="non-terminal residue" evidence="1">
    <location>
        <position position="49"/>
    </location>
</feature>
<dbReference type="AlphaFoldDB" id="A0A0G0EM62"/>
<gene>
    <name evidence="1" type="ORF">US11_C0001G0179</name>
</gene>
<accession>A0A0G0EM62</accession>
<proteinExistence type="predicted"/>
<comment type="caution">
    <text evidence="1">The sequence shown here is derived from an EMBL/GenBank/DDBJ whole genome shotgun (WGS) entry which is preliminary data.</text>
</comment>
<reference evidence="1 2" key="1">
    <citation type="journal article" date="2015" name="Nature">
        <title>rRNA introns, odd ribosomes, and small enigmatic genomes across a large radiation of phyla.</title>
        <authorList>
            <person name="Brown C.T."/>
            <person name="Hug L.A."/>
            <person name="Thomas B.C."/>
            <person name="Sharon I."/>
            <person name="Castelle C.J."/>
            <person name="Singh A."/>
            <person name="Wilkins M.J."/>
            <person name="Williams K.H."/>
            <person name="Banfield J.F."/>
        </authorList>
    </citation>
    <scope>NUCLEOTIDE SEQUENCE [LARGE SCALE GENOMIC DNA]</scope>
</reference>
<protein>
    <submittedName>
        <fullName evidence="1">Uncharacterized protein</fullName>
    </submittedName>
</protein>
<organism evidence="1 2">
    <name type="scientific">Candidatus Roizmanbacteria bacterium GW2011_GWA2_36_23</name>
    <dbReference type="NCBI Taxonomy" id="1618480"/>
    <lineage>
        <taxon>Bacteria</taxon>
        <taxon>Candidatus Roizmaniibacteriota</taxon>
    </lineage>
</organism>
<sequence length="49" mass="6217">MFNFFKRFFDYNEKEIIRLKKKVEEINSFEDKCRSLKDKDFHPETKKLR</sequence>
<dbReference type="STRING" id="1618480.US11_C0001G0179"/>
<dbReference type="InterPro" id="IPR027417">
    <property type="entry name" value="P-loop_NTPase"/>
</dbReference>
<evidence type="ECO:0000313" key="2">
    <source>
        <dbReference type="Proteomes" id="UP000034344"/>
    </source>
</evidence>
<dbReference type="Proteomes" id="UP000034344">
    <property type="component" value="Unassembled WGS sequence"/>
</dbReference>
<evidence type="ECO:0000313" key="1">
    <source>
        <dbReference type="EMBL" id="KKQ02220.1"/>
    </source>
</evidence>
<dbReference type="Gene3D" id="3.40.50.300">
    <property type="entry name" value="P-loop containing nucleotide triphosphate hydrolases"/>
    <property type="match status" value="1"/>
</dbReference>
<dbReference type="EMBL" id="LBRS01000001">
    <property type="protein sequence ID" value="KKQ02220.1"/>
    <property type="molecule type" value="Genomic_DNA"/>
</dbReference>
<name>A0A0G0EM62_9BACT</name>